<accession>A0ABT0U5L3</accession>
<sequence length="164" mass="19409">MNELFRYESRQRRTAAILVLNMFVLLAMYLAARWLIEPSEASRQLFYWANIVVPVVELCLLLAAVYFWIKNGTFRITVDTERFETNDPLFDSFSFSVPVNEIVEIQQNHQKHGNHNTIMMQMRSGERIQITNNYHYNRAKLYAALAQANPEIRLPEHAWRFKQV</sequence>
<organism evidence="2 3">
    <name type="scientific">Aporhodopirellula aestuarii</name>
    <dbReference type="NCBI Taxonomy" id="2950107"/>
    <lineage>
        <taxon>Bacteria</taxon>
        <taxon>Pseudomonadati</taxon>
        <taxon>Planctomycetota</taxon>
        <taxon>Planctomycetia</taxon>
        <taxon>Pirellulales</taxon>
        <taxon>Pirellulaceae</taxon>
        <taxon>Aporhodopirellula</taxon>
    </lineage>
</organism>
<evidence type="ECO:0000313" key="2">
    <source>
        <dbReference type="EMBL" id="MCM2372141.1"/>
    </source>
</evidence>
<dbReference type="Proteomes" id="UP001202961">
    <property type="component" value="Unassembled WGS sequence"/>
</dbReference>
<evidence type="ECO:0000256" key="1">
    <source>
        <dbReference type="SAM" id="Phobius"/>
    </source>
</evidence>
<keyword evidence="1" id="KW-0812">Transmembrane</keyword>
<keyword evidence="1" id="KW-0472">Membrane</keyword>
<proteinExistence type="predicted"/>
<comment type="caution">
    <text evidence="2">The sequence shown here is derived from an EMBL/GenBank/DDBJ whole genome shotgun (WGS) entry which is preliminary data.</text>
</comment>
<dbReference type="EMBL" id="JAMQBK010000042">
    <property type="protein sequence ID" value="MCM2372141.1"/>
    <property type="molecule type" value="Genomic_DNA"/>
</dbReference>
<name>A0ABT0U5L3_9BACT</name>
<reference evidence="2 3" key="1">
    <citation type="journal article" date="2022" name="Syst. Appl. Microbiol.">
        <title>Rhodopirellula aestuarii sp. nov., a novel member of the genus Rhodopirellula isolated from brackish sediments collected in the Tagus River estuary, Portugal.</title>
        <authorList>
            <person name="Vitorino I.R."/>
            <person name="Klimek D."/>
            <person name="Calusinska M."/>
            <person name="Lobo-da-Cunha A."/>
            <person name="Vasconcelos V."/>
            <person name="Lage O.M."/>
        </authorList>
    </citation>
    <scope>NUCLEOTIDE SEQUENCE [LARGE SCALE GENOMIC DNA]</scope>
    <source>
        <strain evidence="2 3">ICT_H3.1</strain>
    </source>
</reference>
<dbReference type="RefSeq" id="WP_250929776.1">
    <property type="nucleotide sequence ID" value="NZ_JAMQBK010000042.1"/>
</dbReference>
<evidence type="ECO:0000313" key="3">
    <source>
        <dbReference type="Proteomes" id="UP001202961"/>
    </source>
</evidence>
<gene>
    <name evidence="2" type="ORF">NB063_16165</name>
</gene>
<keyword evidence="3" id="KW-1185">Reference proteome</keyword>
<protein>
    <submittedName>
        <fullName evidence="2">Uncharacterized protein</fullName>
    </submittedName>
</protein>
<keyword evidence="1" id="KW-1133">Transmembrane helix</keyword>
<feature type="transmembrane region" description="Helical" evidence="1">
    <location>
        <begin position="48"/>
        <end position="69"/>
    </location>
</feature>
<feature type="transmembrane region" description="Helical" evidence="1">
    <location>
        <begin position="15"/>
        <end position="36"/>
    </location>
</feature>